<feature type="transmembrane region" description="Helical" evidence="7">
    <location>
        <begin position="220"/>
        <end position="239"/>
    </location>
</feature>
<feature type="transmembrane region" description="Helical" evidence="7">
    <location>
        <begin position="133"/>
        <end position="150"/>
    </location>
</feature>
<dbReference type="GO" id="GO:0016020">
    <property type="term" value="C:membrane"/>
    <property type="evidence" value="ECO:0007669"/>
    <property type="project" value="UniProtKB-SubCell"/>
</dbReference>
<keyword evidence="10" id="KW-1185">Reference proteome</keyword>
<organism evidence="9 10">
    <name type="scientific">Elysia marginata</name>
    <dbReference type="NCBI Taxonomy" id="1093978"/>
    <lineage>
        <taxon>Eukaryota</taxon>
        <taxon>Metazoa</taxon>
        <taxon>Spiralia</taxon>
        <taxon>Lophotrochozoa</taxon>
        <taxon>Mollusca</taxon>
        <taxon>Gastropoda</taxon>
        <taxon>Heterobranchia</taxon>
        <taxon>Euthyneura</taxon>
        <taxon>Panpulmonata</taxon>
        <taxon>Sacoglossa</taxon>
        <taxon>Placobranchoidea</taxon>
        <taxon>Plakobranchidae</taxon>
        <taxon>Elysia</taxon>
    </lineage>
</organism>
<feature type="transmembrane region" description="Helical" evidence="7">
    <location>
        <begin position="251"/>
        <end position="268"/>
    </location>
</feature>
<sequence>SLALTVILIKAGLGLDPVALKRLSLMVLRLAFLPSLAEVVVDGVAAKLILDISWTWAFLLAFVLSVVSPAVVVPSMLGLSERGYGLNKGVPTLVIASVSLDAVLAITGFGVMLSVCFSEGDIAWIICKGPLEVLAGIAFGSACGVILWYIPQKSSKNRSLFRSVLLVGGGLLTIFGSSAIDWAGSGPLACLSLAFVAAYKWKDEYRGTGKKMPEEEVTGVLWMVFQPLLFGLIGSAVELDSLDGGTVGKGIGVLFMGLIVRMGVASLVGLKSELNLKERLFLPLAWIPKATVQAAIGAVAYDTAVEKNETELIPLGKKVLTIAFLAILITAPIGSVIIAMVGPRLLHRTQEEGSQDENSIEKNSPEKNSPEKISLEKEGHDNPALEHDAETGTVSKL</sequence>
<comment type="caution">
    <text evidence="9">The sequence shown here is derived from an EMBL/GenBank/DDBJ whole genome shotgun (WGS) entry which is preliminary data.</text>
</comment>
<evidence type="ECO:0000256" key="2">
    <source>
        <dbReference type="ARBA" id="ARBA00007367"/>
    </source>
</evidence>
<feature type="compositionally biased region" description="Basic and acidic residues" evidence="6">
    <location>
        <begin position="359"/>
        <end position="390"/>
    </location>
</feature>
<feature type="transmembrane region" description="Helical" evidence="7">
    <location>
        <begin position="321"/>
        <end position="341"/>
    </location>
</feature>
<evidence type="ECO:0000256" key="3">
    <source>
        <dbReference type="ARBA" id="ARBA00022692"/>
    </source>
</evidence>
<gene>
    <name evidence="9" type="ORF">ElyMa_003607400</name>
</gene>
<evidence type="ECO:0000256" key="4">
    <source>
        <dbReference type="ARBA" id="ARBA00022989"/>
    </source>
</evidence>
<name>A0AAV4ET04_9GAST</name>
<dbReference type="Pfam" id="PF00999">
    <property type="entry name" value="Na_H_Exchanger"/>
    <property type="match status" value="1"/>
</dbReference>
<proteinExistence type="inferred from homology"/>
<evidence type="ECO:0000313" key="10">
    <source>
        <dbReference type="Proteomes" id="UP000762676"/>
    </source>
</evidence>
<dbReference type="GO" id="GO:0015297">
    <property type="term" value="F:antiporter activity"/>
    <property type="evidence" value="ECO:0007669"/>
    <property type="project" value="InterPro"/>
</dbReference>
<keyword evidence="3 7" id="KW-0812">Transmembrane</keyword>
<dbReference type="PANTHER" id="PTHR31102:SF1">
    <property type="entry name" value="CATION_H+ EXCHANGER DOMAIN-CONTAINING PROTEIN"/>
    <property type="match status" value="1"/>
</dbReference>
<feature type="transmembrane region" description="Helical" evidence="7">
    <location>
        <begin position="56"/>
        <end position="79"/>
    </location>
</feature>
<feature type="transmembrane region" description="Helical" evidence="7">
    <location>
        <begin position="91"/>
        <end position="113"/>
    </location>
</feature>
<evidence type="ECO:0000256" key="7">
    <source>
        <dbReference type="SAM" id="Phobius"/>
    </source>
</evidence>
<dbReference type="Proteomes" id="UP000762676">
    <property type="component" value="Unassembled WGS sequence"/>
</dbReference>
<evidence type="ECO:0000259" key="8">
    <source>
        <dbReference type="Pfam" id="PF00999"/>
    </source>
</evidence>
<feature type="non-terminal residue" evidence="9">
    <location>
        <position position="1"/>
    </location>
</feature>
<keyword evidence="4 7" id="KW-1133">Transmembrane helix</keyword>
<dbReference type="InterPro" id="IPR006153">
    <property type="entry name" value="Cation/H_exchanger_TM"/>
</dbReference>
<dbReference type="EMBL" id="BMAT01007409">
    <property type="protein sequence ID" value="GFR63530.1"/>
    <property type="molecule type" value="Genomic_DNA"/>
</dbReference>
<feature type="transmembrane region" description="Helical" evidence="7">
    <location>
        <begin position="182"/>
        <end position="199"/>
    </location>
</feature>
<comment type="subcellular location">
    <subcellularLocation>
        <location evidence="1">Membrane</location>
        <topology evidence="1">Multi-pass membrane protein</topology>
    </subcellularLocation>
</comment>
<evidence type="ECO:0000256" key="5">
    <source>
        <dbReference type="ARBA" id="ARBA00023136"/>
    </source>
</evidence>
<evidence type="ECO:0000256" key="1">
    <source>
        <dbReference type="ARBA" id="ARBA00004141"/>
    </source>
</evidence>
<reference evidence="9 10" key="1">
    <citation type="journal article" date="2021" name="Elife">
        <title>Chloroplast acquisition without the gene transfer in kleptoplastic sea slugs, Plakobranchus ocellatus.</title>
        <authorList>
            <person name="Maeda T."/>
            <person name="Takahashi S."/>
            <person name="Yoshida T."/>
            <person name="Shimamura S."/>
            <person name="Takaki Y."/>
            <person name="Nagai Y."/>
            <person name="Toyoda A."/>
            <person name="Suzuki Y."/>
            <person name="Arimoto A."/>
            <person name="Ishii H."/>
            <person name="Satoh N."/>
            <person name="Nishiyama T."/>
            <person name="Hasebe M."/>
            <person name="Maruyama T."/>
            <person name="Minagawa J."/>
            <person name="Obokata J."/>
            <person name="Shigenobu S."/>
        </authorList>
    </citation>
    <scope>NUCLEOTIDE SEQUENCE [LARGE SCALE GENOMIC DNA]</scope>
</reference>
<dbReference type="PANTHER" id="PTHR31102">
    <property type="match status" value="1"/>
</dbReference>
<evidence type="ECO:0000313" key="9">
    <source>
        <dbReference type="EMBL" id="GFR63530.1"/>
    </source>
</evidence>
<dbReference type="GO" id="GO:1902600">
    <property type="term" value="P:proton transmembrane transport"/>
    <property type="evidence" value="ECO:0007669"/>
    <property type="project" value="InterPro"/>
</dbReference>
<dbReference type="AlphaFoldDB" id="A0AAV4ET04"/>
<accession>A0AAV4ET04</accession>
<feature type="transmembrane region" description="Helical" evidence="7">
    <location>
        <begin position="280"/>
        <end position="301"/>
    </location>
</feature>
<evidence type="ECO:0000256" key="6">
    <source>
        <dbReference type="SAM" id="MobiDB-lite"/>
    </source>
</evidence>
<feature type="domain" description="Cation/H+ exchanger transmembrane" evidence="8">
    <location>
        <begin position="2"/>
        <end position="340"/>
    </location>
</feature>
<protein>
    <submittedName>
        <fullName evidence="9">Mitochondrial sodium/hydrogen exchanger 9B2-like</fullName>
    </submittedName>
</protein>
<feature type="region of interest" description="Disordered" evidence="6">
    <location>
        <begin position="349"/>
        <end position="397"/>
    </location>
</feature>
<comment type="similarity">
    <text evidence="2">Belongs to the monovalent cation:proton antiporter 1 (CPA1) transporter (TC 2.A.36) family.</text>
</comment>
<dbReference type="InterPro" id="IPR051843">
    <property type="entry name" value="CPA1_transporter"/>
</dbReference>
<keyword evidence="5 7" id="KW-0472">Membrane</keyword>